<dbReference type="EMBL" id="ANOF01000124">
    <property type="protein sequence ID" value="EMI25511.1"/>
    <property type="molecule type" value="Genomic_DNA"/>
</dbReference>
<evidence type="ECO:0000313" key="2">
    <source>
        <dbReference type="Proteomes" id="UP000011996"/>
    </source>
</evidence>
<sequence>MSTLTPRSAAFASAARWFNDGSFDPFKMLETLPFLLPAFSAISA</sequence>
<organism evidence="1 2">
    <name type="scientific">Rhodopirellula europaea SH398</name>
    <dbReference type="NCBI Taxonomy" id="1263868"/>
    <lineage>
        <taxon>Bacteria</taxon>
        <taxon>Pseudomonadati</taxon>
        <taxon>Planctomycetota</taxon>
        <taxon>Planctomycetia</taxon>
        <taxon>Pirellulales</taxon>
        <taxon>Pirellulaceae</taxon>
        <taxon>Rhodopirellula</taxon>
    </lineage>
</organism>
<accession>M5S232</accession>
<name>M5S232_9BACT</name>
<dbReference type="PATRIC" id="fig|1263868.3.peg.4166"/>
<dbReference type="AlphaFoldDB" id="M5S232"/>
<dbReference type="Proteomes" id="UP000011996">
    <property type="component" value="Unassembled WGS sequence"/>
</dbReference>
<proteinExistence type="predicted"/>
<reference evidence="1 2" key="1">
    <citation type="journal article" date="2013" name="Mar. Genomics">
        <title>Expression of sulfatases in Rhodopirellula baltica and the diversity of sulfatases in the genus Rhodopirellula.</title>
        <authorList>
            <person name="Wegner C.E."/>
            <person name="Richter-Heitmann T."/>
            <person name="Klindworth A."/>
            <person name="Klockow C."/>
            <person name="Richter M."/>
            <person name="Achstetter T."/>
            <person name="Glockner F.O."/>
            <person name="Harder J."/>
        </authorList>
    </citation>
    <scope>NUCLEOTIDE SEQUENCE [LARGE SCALE GENOMIC DNA]</scope>
    <source>
        <strain evidence="1 2">SH398</strain>
    </source>
</reference>
<comment type="caution">
    <text evidence="1">The sequence shown here is derived from an EMBL/GenBank/DDBJ whole genome shotgun (WGS) entry which is preliminary data.</text>
</comment>
<protein>
    <submittedName>
        <fullName evidence="1">Uncharacterized protein</fullName>
    </submittedName>
</protein>
<gene>
    <name evidence="1" type="ORF">RESH_03862</name>
</gene>
<evidence type="ECO:0000313" key="1">
    <source>
        <dbReference type="EMBL" id="EMI25511.1"/>
    </source>
</evidence>